<dbReference type="RefSeq" id="WP_130092559.1">
    <property type="nucleotide sequence ID" value="NZ_SETE01000002.1"/>
</dbReference>
<comment type="caution">
    <text evidence="2">The sequence shown here is derived from an EMBL/GenBank/DDBJ whole genome shotgun (WGS) entry which is preliminary data.</text>
</comment>
<proteinExistence type="predicted"/>
<accession>A0A4Q4KNG1</accession>
<feature type="chain" id="PRO_5020284692" evidence="1">
    <location>
        <begin position="21"/>
        <end position="163"/>
    </location>
</feature>
<evidence type="ECO:0000313" key="3">
    <source>
        <dbReference type="Proteomes" id="UP000293952"/>
    </source>
</evidence>
<dbReference type="Proteomes" id="UP000293952">
    <property type="component" value="Unassembled WGS sequence"/>
</dbReference>
<name>A0A4Q4KNG1_9FLAO</name>
<organism evidence="2 3">
    <name type="scientific">Brumimicrobium glaciale</name>
    <dbReference type="NCBI Taxonomy" id="200475"/>
    <lineage>
        <taxon>Bacteria</taxon>
        <taxon>Pseudomonadati</taxon>
        <taxon>Bacteroidota</taxon>
        <taxon>Flavobacteriia</taxon>
        <taxon>Flavobacteriales</taxon>
        <taxon>Crocinitomicaceae</taxon>
        <taxon>Brumimicrobium</taxon>
    </lineage>
</organism>
<dbReference type="OrthoDB" id="9765065at2"/>
<feature type="signal peptide" evidence="1">
    <location>
        <begin position="1"/>
        <end position="20"/>
    </location>
</feature>
<keyword evidence="3" id="KW-1185">Reference proteome</keyword>
<dbReference type="AlphaFoldDB" id="A0A4Q4KNG1"/>
<keyword evidence="1" id="KW-0732">Signal</keyword>
<dbReference type="EMBL" id="SETE01000002">
    <property type="protein sequence ID" value="RYM34550.1"/>
    <property type="molecule type" value="Genomic_DNA"/>
</dbReference>
<evidence type="ECO:0000313" key="2">
    <source>
        <dbReference type="EMBL" id="RYM34550.1"/>
    </source>
</evidence>
<evidence type="ECO:0000256" key="1">
    <source>
        <dbReference type="SAM" id="SignalP"/>
    </source>
</evidence>
<sequence>MKSIVLYLLFISCIFLSCNSNEKNTTDDDLEKLALKSKVKYPENYQVKEYSDSAHRYIETDSAEFRIIKKYFLNNEGLFAIHRINLEQKMDSVTYFRNNKLSYGGLAIYPNNSPIGQWTSHDSTVPYIFRDYDTLQYTYWKALEIANENGFKLPHIEAVEVSD</sequence>
<gene>
    <name evidence="2" type="ORF">ERX46_04030</name>
</gene>
<protein>
    <submittedName>
        <fullName evidence="2">Uncharacterized protein</fullName>
    </submittedName>
</protein>
<dbReference type="PROSITE" id="PS51257">
    <property type="entry name" value="PROKAR_LIPOPROTEIN"/>
    <property type="match status" value="1"/>
</dbReference>
<reference evidence="2 3" key="1">
    <citation type="submission" date="2019-02" db="EMBL/GenBank/DDBJ databases">
        <title>Genome sequence of the sea-ice species Brumimicrobium glaciale.</title>
        <authorList>
            <person name="Bowman J.P."/>
        </authorList>
    </citation>
    <scope>NUCLEOTIDE SEQUENCE [LARGE SCALE GENOMIC DNA]</scope>
    <source>
        <strain evidence="2 3">IC156</strain>
    </source>
</reference>